<evidence type="ECO:0000313" key="2">
    <source>
        <dbReference type="EMBL" id="KPA87698.1"/>
    </source>
</evidence>
<dbReference type="Proteomes" id="UP000037931">
    <property type="component" value="Unassembled WGS sequence"/>
</dbReference>
<dbReference type="InterPro" id="IPR011646">
    <property type="entry name" value="KAP_P-loop"/>
</dbReference>
<comment type="caution">
    <text evidence="2">The sequence shown here is derived from an EMBL/GenBank/DDBJ whole genome shotgun (WGS) entry which is preliminary data.</text>
</comment>
<name>A0A0M9GCI8_9PSED</name>
<dbReference type="Gene3D" id="3.40.50.300">
    <property type="entry name" value="P-loop containing nucleotide triphosphate hydrolases"/>
    <property type="match status" value="1"/>
</dbReference>
<reference evidence="2 3" key="1">
    <citation type="journal article" date="2015" name="PLoS ONE">
        <title>Rice-Infecting Pseudomonas Genomes Are Highly Accessorized and Harbor Multiple Putative Virulence Mechanisms to Cause Sheath Brown Rot.</title>
        <authorList>
            <person name="Quibod I.L."/>
            <person name="Grande G."/>
            <person name="Oreiro E.G."/>
            <person name="Borja F.N."/>
            <person name="Dossa G.S."/>
            <person name="Mauleon R."/>
            <person name="Cruz C.V."/>
            <person name="Oliva R."/>
        </authorList>
    </citation>
    <scope>NUCLEOTIDE SEQUENCE [LARGE SCALE GENOMIC DNA]</scope>
    <source>
        <strain evidence="2 3">IRRI 6609</strain>
    </source>
</reference>
<dbReference type="OrthoDB" id="88903at2"/>
<sequence length="720" mass="79352">MPQNSNVDDTKIDFDLPLQPDIALEKDQLSREGFASIAASALRKVSSSVGFVLSIEGPWGSGKSSTLAMIQALLLRDAEATRPVIVHFNPWLIGDKDALLRQFLSSISKSIKLSDHSRDGKKVAKELKAYSKVFDLVKLVPGAEPWASMIKSVIEAAGDAAGAVSEYKTPDIEAYKQKVEVALRAFNRPVIVFIDDIDRLFPSEVFEMIRIIKAVGELPQIGYVVAWDSEYVSKALQNLNVPHAGSYLDKIVQVRMPLPNLSLSARGRLFNNALESLDAEVFGKYFEAQDKRLSFLYYSGLRELLGQPRDIARVFNSVRLMEPLLRGEIVFSDILGLAALSVRAPAVFDLLKRSPQLFVGRLSSNGFEIGDSDDLIKGGTEERKRAYSSCPGAAVTKIVHFLFPDVASAEDGHSLGRGEYADGVISHPSRLIIALQLSLTDDDVSIKAARHYLQDSGHRERIISQLTIDNCYEFVEMLGEVGASLPSGEVDHLESTCLSIARLVDTSLFVKRAKSRHVIFSAGIEDLALKAISQIIGAARAGNFTSILEGIVMEPYALTCAAEIFRRSYLDSHKCHGDSFNLNDNLKDSLVTAFARNVIESGSRRELLHQNCPGFIMWTLARLAPKQCGFLFNTLKRNDRSLDRFALEFLSKSWDSTKGIAYGLPTEEAVTSAYCSLDHLKKHAQSRLSDPSLVYPARAAWRSVVEGKVLYGVDGSEATR</sequence>
<dbReference type="Pfam" id="PF07693">
    <property type="entry name" value="KAP_NTPase"/>
    <property type="match status" value="1"/>
</dbReference>
<dbReference type="STRING" id="50340.PF66_05649"/>
<feature type="domain" description="KAP NTPase" evidence="1">
    <location>
        <begin position="33"/>
        <end position="324"/>
    </location>
</feature>
<dbReference type="PATRIC" id="fig|50340.43.peg.3367"/>
<protein>
    <submittedName>
        <fullName evidence="2">KAP family P-loop domain protein</fullName>
    </submittedName>
</protein>
<keyword evidence="3" id="KW-1185">Reference proteome</keyword>
<accession>A0A0M9GCI8</accession>
<dbReference type="RefSeq" id="WP_054064439.1">
    <property type="nucleotide sequence ID" value="NZ_JSYZ01000026.1"/>
</dbReference>
<organism evidence="2 3">
    <name type="scientific">Pseudomonas asplenii</name>
    <dbReference type="NCBI Taxonomy" id="53407"/>
    <lineage>
        <taxon>Bacteria</taxon>
        <taxon>Pseudomonadati</taxon>
        <taxon>Pseudomonadota</taxon>
        <taxon>Gammaproteobacteria</taxon>
        <taxon>Pseudomonadales</taxon>
        <taxon>Pseudomonadaceae</taxon>
        <taxon>Pseudomonas</taxon>
    </lineage>
</organism>
<gene>
    <name evidence="2" type="ORF">PF66_05649</name>
</gene>
<dbReference type="SUPFAM" id="SSF52540">
    <property type="entry name" value="P-loop containing nucleoside triphosphate hydrolases"/>
    <property type="match status" value="1"/>
</dbReference>
<proteinExistence type="predicted"/>
<dbReference type="EMBL" id="JSYZ01000026">
    <property type="protein sequence ID" value="KPA87698.1"/>
    <property type="molecule type" value="Genomic_DNA"/>
</dbReference>
<dbReference type="InterPro" id="IPR027417">
    <property type="entry name" value="P-loop_NTPase"/>
</dbReference>
<dbReference type="AlphaFoldDB" id="A0A0M9GCI8"/>
<evidence type="ECO:0000313" key="3">
    <source>
        <dbReference type="Proteomes" id="UP000037931"/>
    </source>
</evidence>
<evidence type="ECO:0000259" key="1">
    <source>
        <dbReference type="Pfam" id="PF07693"/>
    </source>
</evidence>